<evidence type="ECO:0000313" key="1">
    <source>
        <dbReference type="EMBL" id="MDL4842624.1"/>
    </source>
</evidence>
<protein>
    <submittedName>
        <fullName evidence="1">AAA family ATPase</fullName>
    </submittedName>
</protein>
<sequence>MIASWKGIDLDDSLHIFQGIKYGLGATGTFFNTSKYFEISFLFLIVDYLKKQPLERRKEILNDPNKLKNATEDVRKEVGKRVQSQHIVLHLFLPEKFERIASSGKKVRIAKAFSVLITNTSVSGLDQQLLVIREKLEEEYSNETIDFYETSGIAKRWQKSVKPEIPVEDDGIGLGHSLIENAIPTVNFKDVKTFQDGLVFKNFELLLNQVTTAIRNGKHIILTGPPGTGKSKLASMICDMYNVEAKMVTASSN</sequence>
<dbReference type="Gene3D" id="3.40.50.300">
    <property type="entry name" value="P-loop containing nucleotide triphosphate hydrolases"/>
    <property type="match status" value="1"/>
</dbReference>
<dbReference type="Proteomes" id="UP001235343">
    <property type="component" value="Unassembled WGS sequence"/>
</dbReference>
<dbReference type="RefSeq" id="WP_285933912.1">
    <property type="nucleotide sequence ID" value="NZ_JASTZU010000060.1"/>
</dbReference>
<gene>
    <name evidence="1" type="ORF">QQS35_19495</name>
</gene>
<organism evidence="1 2">
    <name type="scientific">Aquibacillus rhizosphaerae</name>
    <dbReference type="NCBI Taxonomy" id="3051431"/>
    <lineage>
        <taxon>Bacteria</taxon>
        <taxon>Bacillati</taxon>
        <taxon>Bacillota</taxon>
        <taxon>Bacilli</taxon>
        <taxon>Bacillales</taxon>
        <taxon>Bacillaceae</taxon>
        <taxon>Aquibacillus</taxon>
    </lineage>
</organism>
<dbReference type="InterPro" id="IPR027417">
    <property type="entry name" value="P-loop_NTPase"/>
</dbReference>
<accession>A0ABT7L9S2</accession>
<keyword evidence="2" id="KW-1185">Reference proteome</keyword>
<dbReference type="SUPFAM" id="SSF52540">
    <property type="entry name" value="P-loop containing nucleoside triphosphate hydrolases"/>
    <property type="match status" value="1"/>
</dbReference>
<proteinExistence type="predicted"/>
<dbReference type="EMBL" id="JASTZU010000060">
    <property type="protein sequence ID" value="MDL4842624.1"/>
    <property type="molecule type" value="Genomic_DNA"/>
</dbReference>
<comment type="caution">
    <text evidence="1">The sequence shown here is derived from an EMBL/GenBank/DDBJ whole genome shotgun (WGS) entry which is preliminary data.</text>
</comment>
<name>A0ABT7L9S2_9BACI</name>
<evidence type="ECO:0000313" key="2">
    <source>
        <dbReference type="Proteomes" id="UP001235343"/>
    </source>
</evidence>
<reference evidence="1 2" key="1">
    <citation type="submission" date="2023-06" db="EMBL/GenBank/DDBJ databases">
        <title>Aquibacillus rhizosphaerae LR5S19.</title>
        <authorList>
            <person name="Sun J.-Q."/>
        </authorList>
    </citation>
    <scope>NUCLEOTIDE SEQUENCE [LARGE SCALE GENOMIC DNA]</scope>
    <source>
        <strain evidence="1 2">LR5S19</strain>
    </source>
</reference>